<sequence length="396" mass="43125">MDAVCPTRNTRTRRPSNMKMSKVGNQTNSQDPQAVNSRVFVGNLNTFQCSKTDVERMFQRYGRLVGISMHKGFAFVQFTNPFDARSACVGEDARTVLGQTLDVNLVAEPKPHQTGRKRQNLSKTGNDWEYYYNSYYAASSSPLLSAAAAVNNCGGGGAKSSKRQKVSHAFSAKGGRSQNGGGGGGQPTAGQGMQQPHHAIVPDQLKLYSNPDILICGNCREMFTELQGLLDHKKEYCKLRFTCKCNNSIKPNVNNNNKWPGNLNDGCVSLMCVQCKESFDSAWDLMVHAQAAHMMNVYQLATRDQVTASPVGTESENGSTCSVGAQVNIDEDANGSADESLNDRNEYEPADNDRAPDDTVALRFGDKEELADGAPMASSCQTCLIQQPMHALMGVH</sequence>
<evidence type="ECO:0000259" key="4">
    <source>
        <dbReference type="PROSITE" id="PS50102"/>
    </source>
</evidence>
<dbReference type="CDD" id="cd12341">
    <property type="entry name" value="RRM_hnRNPC_like"/>
    <property type="match status" value="1"/>
</dbReference>
<feature type="region of interest" description="Disordered" evidence="3">
    <location>
        <begin position="332"/>
        <end position="358"/>
    </location>
</feature>
<keyword evidence="1 2" id="KW-0694">RNA-binding</keyword>
<dbReference type="InterPro" id="IPR000504">
    <property type="entry name" value="RRM_dom"/>
</dbReference>
<dbReference type="RefSeq" id="XP_025410342.1">
    <property type="nucleotide sequence ID" value="XM_025554557.1"/>
</dbReference>
<protein>
    <submittedName>
        <fullName evidence="6">Heterogeneous nuclear ribonucleoprotein C-like 3 isoform X1</fullName>
    </submittedName>
</protein>
<evidence type="ECO:0000256" key="3">
    <source>
        <dbReference type="SAM" id="MobiDB-lite"/>
    </source>
</evidence>
<dbReference type="FunFam" id="3.30.70.330:FF:000431">
    <property type="entry name" value="Heterogeneous nuclear ribonucleoprotein C"/>
    <property type="match status" value="1"/>
</dbReference>
<dbReference type="Proteomes" id="UP000694846">
    <property type="component" value="Unplaced"/>
</dbReference>
<reference evidence="6" key="1">
    <citation type="submission" date="2025-08" db="UniProtKB">
        <authorList>
            <consortium name="RefSeq"/>
        </authorList>
    </citation>
    <scope>IDENTIFICATION</scope>
    <source>
        <tissue evidence="6">Whole body</tissue>
    </source>
</reference>
<dbReference type="InterPro" id="IPR035979">
    <property type="entry name" value="RBD_domain_sf"/>
</dbReference>
<evidence type="ECO:0000313" key="5">
    <source>
        <dbReference type="Proteomes" id="UP000694846"/>
    </source>
</evidence>
<feature type="compositionally biased region" description="Gly residues" evidence="3">
    <location>
        <begin position="177"/>
        <end position="187"/>
    </location>
</feature>
<name>A0A8B8FIF7_9HEMI</name>
<organism evidence="5 6">
    <name type="scientific">Sipha flava</name>
    <name type="common">yellow sugarcane aphid</name>
    <dbReference type="NCBI Taxonomy" id="143950"/>
    <lineage>
        <taxon>Eukaryota</taxon>
        <taxon>Metazoa</taxon>
        <taxon>Ecdysozoa</taxon>
        <taxon>Arthropoda</taxon>
        <taxon>Hexapoda</taxon>
        <taxon>Insecta</taxon>
        <taxon>Pterygota</taxon>
        <taxon>Neoptera</taxon>
        <taxon>Paraneoptera</taxon>
        <taxon>Hemiptera</taxon>
        <taxon>Sternorrhyncha</taxon>
        <taxon>Aphidomorpha</taxon>
        <taxon>Aphidoidea</taxon>
        <taxon>Aphididae</taxon>
        <taxon>Sipha</taxon>
    </lineage>
</organism>
<dbReference type="GO" id="GO:0005634">
    <property type="term" value="C:nucleus"/>
    <property type="evidence" value="ECO:0007669"/>
    <property type="project" value="TreeGrafter"/>
</dbReference>
<dbReference type="GO" id="GO:0003723">
    <property type="term" value="F:RNA binding"/>
    <property type="evidence" value="ECO:0007669"/>
    <property type="project" value="UniProtKB-UniRule"/>
</dbReference>
<dbReference type="Pfam" id="PF00076">
    <property type="entry name" value="RRM_1"/>
    <property type="match status" value="1"/>
</dbReference>
<dbReference type="OrthoDB" id="6730379at2759"/>
<dbReference type="InterPro" id="IPR013087">
    <property type="entry name" value="Znf_C2H2_type"/>
</dbReference>
<dbReference type="PANTHER" id="PTHR13968:SF26">
    <property type="entry name" value="RRM DOMAIN-CONTAINING PROTEIN"/>
    <property type="match status" value="1"/>
</dbReference>
<dbReference type="PANTHER" id="PTHR13968">
    <property type="entry name" value="HETEROGENEOUS NUCLEAR RIBONUCLEOPROTEIN"/>
    <property type="match status" value="1"/>
</dbReference>
<dbReference type="SMART" id="SM00360">
    <property type="entry name" value="RRM"/>
    <property type="match status" value="1"/>
</dbReference>
<feature type="domain" description="RRM" evidence="4">
    <location>
        <begin position="37"/>
        <end position="108"/>
    </location>
</feature>
<dbReference type="Gene3D" id="3.30.70.330">
    <property type="match status" value="1"/>
</dbReference>
<dbReference type="AlphaFoldDB" id="A0A8B8FIF7"/>
<dbReference type="InterPro" id="IPR012677">
    <property type="entry name" value="Nucleotide-bd_a/b_plait_sf"/>
</dbReference>
<dbReference type="PROSITE" id="PS50102">
    <property type="entry name" value="RRM"/>
    <property type="match status" value="1"/>
</dbReference>
<feature type="region of interest" description="Disordered" evidence="3">
    <location>
        <begin position="157"/>
        <end position="196"/>
    </location>
</feature>
<feature type="compositionally biased region" description="Basic and acidic residues" evidence="3">
    <location>
        <begin position="341"/>
        <end position="357"/>
    </location>
</feature>
<proteinExistence type="predicted"/>
<dbReference type="SUPFAM" id="SSF54928">
    <property type="entry name" value="RNA-binding domain, RBD"/>
    <property type="match status" value="1"/>
</dbReference>
<gene>
    <name evidence="6" type="primary">LOC112683505</name>
</gene>
<keyword evidence="5" id="KW-1185">Reference proteome</keyword>
<evidence type="ECO:0000256" key="1">
    <source>
        <dbReference type="ARBA" id="ARBA00022884"/>
    </source>
</evidence>
<dbReference type="PROSITE" id="PS00028">
    <property type="entry name" value="ZINC_FINGER_C2H2_1"/>
    <property type="match status" value="1"/>
</dbReference>
<evidence type="ECO:0000256" key="2">
    <source>
        <dbReference type="PROSITE-ProRule" id="PRU00176"/>
    </source>
</evidence>
<dbReference type="GeneID" id="112683505"/>
<dbReference type="InterPro" id="IPR051186">
    <property type="entry name" value="RRM_HNRPC/RALY_subfam"/>
</dbReference>
<feature type="region of interest" description="Disordered" evidence="3">
    <location>
        <begin position="1"/>
        <end position="31"/>
    </location>
</feature>
<evidence type="ECO:0000313" key="6">
    <source>
        <dbReference type="RefSeq" id="XP_025410342.1"/>
    </source>
</evidence>
<accession>A0A8B8FIF7</accession>